<dbReference type="InterPro" id="IPR036237">
    <property type="entry name" value="Xyl_isomerase-like_sf"/>
</dbReference>
<dbReference type="NCBIfam" id="NF003818">
    <property type="entry name" value="PRK05409.1"/>
    <property type="match status" value="1"/>
</dbReference>
<dbReference type="PANTHER" id="PTHR42194">
    <property type="entry name" value="UPF0276 PROTEIN HI_1600"/>
    <property type="match status" value="1"/>
</dbReference>
<dbReference type="Proteomes" id="UP000809431">
    <property type="component" value="Unassembled WGS sequence"/>
</dbReference>
<dbReference type="Pfam" id="PF05114">
    <property type="entry name" value="MbnB_TglH_ChrH"/>
    <property type="match status" value="1"/>
</dbReference>
<name>A0ABS2BNP6_9NEIS</name>
<dbReference type="EMBL" id="JAESND010000009">
    <property type="protein sequence ID" value="MBM3117249.1"/>
    <property type="molecule type" value="Genomic_DNA"/>
</dbReference>
<accession>A0ABS2BNP6</accession>
<reference evidence="1 2" key="1">
    <citation type="submission" date="2021-01" db="EMBL/GenBank/DDBJ databases">
        <title>Draft Genome Sequence and Polyhydroxyalkanoate Biosynthetic Potential of Jeongeupia naejangsanensis Type Strain DSM 24253.</title>
        <authorList>
            <person name="Turrini P."/>
            <person name="Artuso I."/>
            <person name="Lugli G.A."/>
            <person name="Frangipani E."/>
            <person name="Ventura M."/>
            <person name="Visca P."/>
        </authorList>
    </citation>
    <scope>NUCLEOTIDE SEQUENCE [LARGE SCALE GENOMIC DNA]</scope>
    <source>
        <strain evidence="1 2">DSM 24253</strain>
    </source>
</reference>
<protein>
    <submittedName>
        <fullName evidence="1">DUF692 domain-containing protein</fullName>
    </submittedName>
</protein>
<comment type="caution">
    <text evidence="1">The sequence shown here is derived from an EMBL/GenBank/DDBJ whole genome shotgun (WGS) entry which is preliminary data.</text>
</comment>
<dbReference type="Gene3D" id="3.20.20.150">
    <property type="entry name" value="Divalent-metal-dependent TIM barrel enzymes"/>
    <property type="match status" value="1"/>
</dbReference>
<evidence type="ECO:0000313" key="1">
    <source>
        <dbReference type="EMBL" id="MBM3117249.1"/>
    </source>
</evidence>
<dbReference type="InterPro" id="IPR007801">
    <property type="entry name" value="MbnB/TglH/ChrH"/>
</dbReference>
<gene>
    <name evidence="1" type="ORF">JMJ54_15550</name>
</gene>
<organism evidence="1 2">
    <name type="scientific">Jeongeupia naejangsanensis</name>
    <dbReference type="NCBI Taxonomy" id="613195"/>
    <lineage>
        <taxon>Bacteria</taxon>
        <taxon>Pseudomonadati</taxon>
        <taxon>Pseudomonadota</taxon>
        <taxon>Betaproteobacteria</taxon>
        <taxon>Neisseriales</taxon>
        <taxon>Chitinibacteraceae</taxon>
        <taxon>Jeongeupia</taxon>
    </lineage>
</organism>
<dbReference type="PANTHER" id="PTHR42194:SF1">
    <property type="entry name" value="UPF0276 PROTEIN HI_1600"/>
    <property type="match status" value="1"/>
</dbReference>
<dbReference type="RefSeq" id="WP_203539474.1">
    <property type="nucleotide sequence ID" value="NZ_JAESND010000009.1"/>
</dbReference>
<evidence type="ECO:0000313" key="2">
    <source>
        <dbReference type="Proteomes" id="UP000809431"/>
    </source>
</evidence>
<proteinExistence type="predicted"/>
<dbReference type="SUPFAM" id="SSF51658">
    <property type="entry name" value="Xylose isomerase-like"/>
    <property type="match status" value="1"/>
</dbReference>
<sequence length="281" mass="29999">MSTLPHSVLPPAAGLGLRSPHVADVLSQRPDVAWWEVHSENYFGGGLSIAQLEAVRADYPVSLHGVGLGLGSAEPLDPAHLAQLKALVARIEPAMVSEHLCWNRAAGRFFNDLLPVPRIEGALALLADRIDAVQTALGRRILIENVSSYIAYDDESYGEAELLAALVGRTGCGVLLDVNNLYVNALNLGVDPLAEMACLPVDCVGEIHVAGFEVLDGVVIDTHGTSVSAPVWALLDAALARFGPQPVLLERDTHLPPLAELLDEYRALTARVEARSEVFAC</sequence>
<keyword evidence="2" id="KW-1185">Reference proteome</keyword>